<protein>
    <recommendedName>
        <fullName evidence="4">HEAT repeat domain-containing protein</fullName>
    </recommendedName>
</protein>
<dbReference type="InterPro" id="IPR011989">
    <property type="entry name" value="ARM-like"/>
</dbReference>
<keyword evidence="1" id="KW-0472">Membrane</keyword>
<keyword evidence="1" id="KW-1133">Transmembrane helix</keyword>
<evidence type="ECO:0000256" key="1">
    <source>
        <dbReference type="SAM" id="Phobius"/>
    </source>
</evidence>
<dbReference type="Pfam" id="PF13646">
    <property type="entry name" value="HEAT_2"/>
    <property type="match status" value="1"/>
</dbReference>
<dbReference type="GeneID" id="32409011"/>
<reference evidence="2 3" key="1">
    <citation type="submission" date="2016-02" db="EMBL/GenBank/DDBJ databases">
        <title>Complete genome sequence of Geobacillus subterraneus KCTC 3922T.</title>
        <authorList>
            <person name="Lee D.-W."/>
            <person name="Lee Y.-J."/>
            <person name="Lee S.-J."/>
            <person name="Park G.-S."/>
            <person name="Lee S.-J."/>
            <person name="Shin J.-H."/>
        </authorList>
    </citation>
    <scope>NUCLEOTIDE SEQUENCE [LARGE SCALE GENOMIC DNA]</scope>
    <source>
        <strain evidence="2 3">KCTC 3922</strain>
    </source>
</reference>
<feature type="transmembrane region" description="Helical" evidence="1">
    <location>
        <begin position="6"/>
        <end position="26"/>
    </location>
</feature>
<gene>
    <name evidence="2" type="ORF">GS3922_11285</name>
</gene>
<dbReference type="RefSeq" id="WP_063166444.1">
    <property type="nucleotide sequence ID" value="NZ_CP014342.1"/>
</dbReference>
<accession>A0ABN4NI45</accession>
<evidence type="ECO:0000313" key="2">
    <source>
        <dbReference type="EMBL" id="AMX84197.1"/>
    </source>
</evidence>
<keyword evidence="3" id="KW-1185">Reference proteome</keyword>
<proteinExistence type="predicted"/>
<sequence length="341" mass="39662">MALVFAVAVAAALSAVLTGLFIYLIVRKWRENRRQARLRAYKEERRLPLLRYLLGEEELSFRFSSPLEREAVLQLLDSFASLLKGEHVQTRLRAFAEAHFQGWLRHRLASRQWSERMNALFLIEDLQMKGMLPDIERLYRSAGVTEGETAKILAIFAKFDYRPVVTYVFQPKYELTEFAYRIIFGHMSEQLLQQVKKRFAELPPAGKYALIDMIGIRRRQEGLFLEQLLASEDLEIRVRALKAMAEIGVPLGARQLERHLRSPHWQERLIATRLAGKYREEKLLPLLCERLSDRSFAVRSEAAAAIARLPNGRAVLRTAAQHVDDRYARDMARQWLEEEEI</sequence>
<dbReference type="EMBL" id="CP014342">
    <property type="protein sequence ID" value="AMX84197.1"/>
    <property type="molecule type" value="Genomic_DNA"/>
</dbReference>
<keyword evidence="1" id="KW-0812">Transmembrane</keyword>
<name>A0ABN4NI45_9BACL</name>
<organism evidence="2 3">
    <name type="scientific">Geobacillus subterraneus</name>
    <dbReference type="NCBI Taxonomy" id="129338"/>
    <lineage>
        <taxon>Bacteria</taxon>
        <taxon>Bacillati</taxon>
        <taxon>Bacillota</taxon>
        <taxon>Bacilli</taxon>
        <taxon>Bacillales</taxon>
        <taxon>Anoxybacillaceae</taxon>
        <taxon>Geobacillus</taxon>
    </lineage>
</organism>
<dbReference type="Gene3D" id="1.25.10.10">
    <property type="entry name" value="Leucine-rich Repeat Variant"/>
    <property type="match status" value="1"/>
</dbReference>
<dbReference type="Proteomes" id="UP000076226">
    <property type="component" value="Chromosome"/>
</dbReference>
<dbReference type="SUPFAM" id="SSF48371">
    <property type="entry name" value="ARM repeat"/>
    <property type="match status" value="1"/>
</dbReference>
<evidence type="ECO:0008006" key="4">
    <source>
        <dbReference type="Google" id="ProtNLM"/>
    </source>
</evidence>
<dbReference type="InterPro" id="IPR016024">
    <property type="entry name" value="ARM-type_fold"/>
</dbReference>
<evidence type="ECO:0000313" key="3">
    <source>
        <dbReference type="Proteomes" id="UP000076226"/>
    </source>
</evidence>